<evidence type="ECO:0000259" key="1">
    <source>
        <dbReference type="PROSITE" id="PS50181"/>
    </source>
</evidence>
<evidence type="ECO:0000313" key="2">
    <source>
        <dbReference type="EMBL" id="EFX82418.1"/>
    </source>
</evidence>
<reference evidence="2 3" key="1">
    <citation type="journal article" date="2011" name="Science">
        <title>The ecoresponsive genome of Daphnia pulex.</title>
        <authorList>
            <person name="Colbourne J.K."/>
            <person name="Pfrender M.E."/>
            <person name="Gilbert D."/>
            <person name="Thomas W.K."/>
            <person name="Tucker A."/>
            <person name="Oakley T.H."/>
            <person name="Tokishita S."/>
            <person name="Aerts A."/>
            <person name="Arnold G.J."/>
            <person name="Basu M.K."/>
            <person name="Bauer D.J."/>
            <person name="Caceres C.E."/>
            <person name="Carmel L."/>
            <person name="Casola C."/>
            <person name="Choi J.H."/>
            <person name="Detter J.C."/>
            <person name="Dong Q."/>
            <person name="Dusheyko S."/>
            <person name="Eads B.D."/>
            <person name="Frohlich T."/>
            <person name="Geiler-Samerotte K.A."/>
            <person name="Gerlach D."/>
            <person name="Hatcher P."/>
            <person name="Jogdeo S."/>
            <person name="Krijgsveld J."/>
            <person name="Kriventseva E.V."/>
            <person name="Kultz D."/>
            <person name="Laforsch C."/>
            <person name="Lindquist E."/>
            <person name="Lopez J."/>
            <person name="Manak J.R."/>
            <person name="Muller J."/>
            <person name="Pangilinan J."/>
            <person name="Patwardhan R.P."/>
            <person name="Pitluck S."/>
            <person name="Pritham E.J."/>
            <person name="Rechtsteiner A."/>
            <person name="Rho M."/>
            <person name="Rogozin I.B."/>
            <person name="Sakarya O."/>
            <person name="Salamov A."/>
            <person name="Schaack S."/>
            <person name="Shapiro H."/>
            <person name="Shiga Y."/>
            <person name="Skalitzky C."/>
            <person name="Smith Z."/>
            <person name="Souvorov A."/>
            <person name="Sung W."/>
            <person name="Tang Z."/>
            <person name="Tsuchiya D."/>
            <person name="Tu H."/>
            <person name="Vos H."/>
            <person name="Wang M."/>
            <person name="Wolf Y.I."/>
            <person name="Yamagata H."/>
            <person name="Yamada T."/>
            <person name="Ye Y."/>
            <person name="Shaw J.R."/>
            <person name="Andrews J."/>
            <person name="Crease T.J."/>
            <person name="Tang H."/>
            <person name="Lucas S.M."/>
            <person name="Robertson H.M."/>
            <person name="Bork P."/>
            <person name="Koonin E.V."/>
            <person name="Zdobnov E.M."/>
            <person name="Grigoriev I.V."/>
            <person name="Lynch M."/>
            <person name="Boore J.L."/>
        </authorList>
    </citation>
    <scope>NUCLEOTIDE SEQUENCE [LARGE SCALE GENOMIC DNA]</scope>
</reference>
<accession>E9GDU7</accession>
<keyword evidence="3" id="KW-1185">Reference proteome</keyword>
<dbReference type="InterPro" id="IPR015943">
    <property type="entry name" value="WD40/YVTN_repeat-like_dom_sf"/>
</dbReference>
<dbReference type="InterPro" id="IPR001810">
    <property type="entry name" value="F-box_dom"/>
</dbReference>
<dbReference type="InParanoid" id="E9GDU7"/>
<dbReference type="SUPFAM" id="SSF81383">
    <property type="entry name" value="F-box domain"/>
    <property type="match status" value="1"/>
</dbReference>
<dbReference type="Gene3D" id="1.20.1280.50">
    <property type="match status" value="1"/>
</dbReference>
<dbReference type="Proteomes" id="UP000000305">
    <property type="component" value="Unassembled WGS sequence"/>
</dbReference>
<dbReference type="SUPFAM" id="SSF50978">
    <property type="entry name" value="WD40 repeat-like"/>
    <property type="match status" value="1"/>
</dbReference>
<evidence type="ECO:0000313" key="3">
    <source>
        <dbReference type="Proteomes" id="UP000000305"/>
    </source>
</evidence>
<dbReference type="STRING" id="6669.E9GDU7"/>
<gene>
    <name evidence="2" type="ORF">DAPPUDRAFT_302541</name>
</gene>
<dbReference type="AlphaFoldDB" id="E9GDU7"/>
<dbReference type="InterPro" id="IPR036047">
    <property type="entry name" value="F-box-like_dom_sf"/>
</dbReference>
<dbReference type="HOGENOM" id="CLU_553495_0_0_1"/>
<dbReference type="EMBL" id="GL732540">
    <property type="protein sequence ID" value="EFX82418.1"/>
    <property type="molecule type" value="Genomic_DNA"/>
</dbReference>
<sequence length="487" mass="56290">MDIIFNLQRRKLLGEIAVEILQYLDVNDLNAAERVSSVWREAVLSGKLWEKLFKQNIVLHPPWKKMNSIIGKQKINSNSPFISEEDDPDEQYFCNEQMFYKKMCLTIADSLDILEKNWVTGNYQEEIVLRGPVIGPVNSITFLMDEKHIVRHVDSEKTFQFFNRWSLELEETIPSRTDLLGNNHLHCFVTCFDFSDELLAVGYGNGVVDVIGRKSIETLHTFRDFDWPYDHSFDEDDAYNFATEKVILSPKQQFLLSYLYTATSYFLTLRKIKSVKEMTIAHQLQLDENVEELVNLYMDDFYTVLFIRSRTNRGPSEEMFEIRSTESFTPLHSFPVQGIVSAYHYLNGLLVIGKRIGNSQFLRVWDTKTGVSIWNVNLDKEKIVDLRIISDKYIVSVNDHGELKQWDLHTVLDHAVPADQALLHRIGSSKNLSSCVGGGMVADEYQVVLFGFFRTAPIKGQKESPIIVSLDFMKGQNRVKRPLPQLY</sequence>
<dbReference type="PANTHER" id="PTHR14604:SF4">
    <property type="entry name" value="F-BOX DOMAIN-CONTAINING PROTEIN"/>
    <property type="match status" value="1"/>
</dbReference>
<dbReference type="PhylomeDB" id="E9GDU7"/>
<organism evidence="2 3">
    <name type="scientific">Daphnia pulex</name>
    <name type="common">Water flea</name>
    <dbReference type="NCBI Taxonomy" id="6669"/>
    <lineage>
        <taxon>Eukaryota</taxon>
        <taxon>Metazoa</taxon>
        <taxon>Ecdysozoa</taxon>
        <taxon>Arthropoda</taxon>
        <taxon>Crustacea</taxon>
        <taxon>Branchiopoda</taxon>
        <taxon>Diplostraca</taxon>
        <taxon>Cladocera</taxon>
        <taxon>Anomopoda</taxon>
        <taxon>Daphniidae</taxon>
        <taxon>Daphnia</taxon>
    </lineage>
</organism>
<protein>
    <recommendedName>
        <fullName evidence="1">F-box domain-containing protein</fullName>
    </recommendedName>
</protein>
<dbReference type="InterPro" id="IPR050995">
    <property type="entry name" value="WD-F-box_domain-protein"/>
</dbReference>
<name>E9GDU7_DAPPU</name>
<dbReference type="PROSITE" id="PS50181">
    <property type="entry name" value="FBOX"/>
    <property type="match status" value="1"/>
</dbReference>
<feature type="domain" description="F-box" evidence="1">
    <location>
        <begin position="6"/>
        <end position="52"/>
    </location>
</feature>
<dbReference type="KEGG" id="dpx:DAPPUDRAFT_302541"/>
<dbReference type="Gene3D" id="2.130.10.10">
    <property type="entry name" value="YVTN repeat-like/Quinoprotein amine dehydrogenase"/>
    <property type="match status" value="1"/>
</dbReference>
<dbReference type="OrthoDB" id="6575367at2759"/>
<dbReference type="SMART" id="SM00256">
    <property type="entry name" value="FBOX"/>
    <property type="match status" value="1"/>
</dbReference>
<dbReference type="Pfam" id="PF12937">
    <property type="entry name" value="F-box-like"/>
    <property type="match status" value="1"/>
</dbReference>
<dbReference type="PANTHER" id="PTHR14604">
    <property type="entry name" value="WD40 REPEAT PF20"/>
    <property type="match status" value="1"/>
</dbReference>
<dbReference type="InterPro" id="IPR036322">
    <property type="entry name" value="WD40_repeat_dom_sf"/>
</dbReference>
<dbReference type="eggNOG" id="KOG0281">
    <property type="taxonomic scope" value="Eukaryota"/>
</dbReference>
<proteinExistence type="predicted"/>